<evidence type="ECO:0000259" key="13">
    <source>
        <dbReference type="Pfam" id="PF23559"/>
    </source>
</evidence>
<keyword evidence="16" id="KW-1185">Reference proteome</keyword>
<protein>
    <submittedName>
        <fullName evidence="15">OLC1v1008903C1</fullName>
    </submittedName>
</protein>
<dbReference type="FunFam" id="3.40.50.300:FF:001091">
    <property type="entry name" value="Probable disease resistance protein At1g61300"/>
    <property type="match status" value="1"/>
</dbReference>
<evidence type="ECO:0000259" key="14">
    <source>
        <dbReference type="Pfam" id="PF23598"/>
    </source>
</evidence>
<evidence type="ECO:0000256" key="5">
    <source>
        <dbReference type="ARBA" id="ARBA00022614"/>
    </source>
</evidence>
<feature type="domain" description="Disease resistance protein winged helix" evidence="13">
    <location>
        <begin position="774"/>
        <end position="843"/>
    </location>
</feature>
<dbReference type="PANTHER" id="PTHR23155:SF1152">
    <property type="entry name" value="AAA+ ATPASE DOMAIN-CONTAINING PROTEIN"/>
    <property type="match status" value="1"/>
</dbReference>
<dbReference type="PRINTS" id="PR00364">
    <property type="entry name" value="DISEASERSIST"/>
</dbReference>
<evidence type="ECO:0000256" key="2">
    <source>
        <dbReference type="ARBA" id="ARBA00004496"/>
    </source>
</evidence>
<keyword evidence="6" id="KW-0381">Hypersensitive response</keyword>
<dbReference type="InterPro" id="IPR058922">
    <property type="entry name" value="WHD_DRP"/>
</dbReference>
<keyword evidence="8" id="KW-0547">Nucleotide-binding</keyword>
<dbReference type="InterPro" id="IPR002182">
    <property type="entry name" value="NB-ARC"/>
</dbReference>
<dbReference type="InterPro" id="IPR042197">
    <property type="entry name" value="Apaf_helical"/>
</dbReference>
<dbReference type="SUPFAM" id="SSF52540">
    <property type="entry name" value="P-loop containing nucleoside triphosphate hydrolases"/>
    <property type="match status" value="1"/>
</dbReference>
<dbReference type="GO" id="GO:0051607">
    <property type="term" value="P:defense response to virus"/>
    <property type="evidence" value="ECO:0007669"/>
    <property type="project" value="UniProtKB-ARBA"/>
</dbReference>
<dbReference type="Gene3D" id="1.10.10.10">
    <property type="entry name" value="Winged helix-like DNA-binding domain superfamily/Winged helix DNA-binding domain"/>
    <property type="match status" value="1"/>
</dbReference>
<feature type="domain" description="NB-ARC" evidence="11">
    <location>
        <begin position="530"/>
        <end position="690"/>
    </location>
</feature>
<evidence type="ECO:0000256" key="8">
    <source>
        <dbReference type="ARBA" id="ARBA00022741"/>
    </source>
</evidence>
<dbReference type="Pfam" id="PF12061">
    <property type="entry name" value="NB-LRR"/>
    <property type="match status" value="1"/>
</dbReference>
<gene>
    <name evidence="15" type="ORF">OLC1_LOCUS17092</name>
</gene>
<comment type="similarity">
    <text evidence="3">Belongs to the disease resistance NB-LRR family.</text>
</comment>
<accession>A0AAV1DQ35</accession>
<evidence type="ECO:0000256" key="4">
    <source>
        <dbReference type="ARBA" id="ARBA00022490"/>
    </source>
</evidence>
<evidence type="ECO:0000256" key="1">
    <source>
        <dbReference type="ARBA" id="ARBA00002074"/>
    </source>
</evidence>
<keyword evidence="10" id="KW-0067">ATP-binding</keyword>
<dbReference type="GO" id="GO:0009626">
    <property type="term" value="P:plant-type hypersensitive response"/>
    <property type="evidence" value="ECO:0007669"/>
    <property type="project" value="UniProtKB-KW"/>
</dbReference>
<dbReference type="GO" id="GO:0043531">
    <property type="term" value="F:ADP binding"/>
    <property type="evidence" value="ECO:0007669"/>
    <property type="project" value="InterPro"/>
</dbReference>
<dbReference type="Gene3D" id="1.10.8.430">
    <property type="entry name" value="Helical domain of apoptotic protease-activating factors"/>
    <property type="match status" value="1"/>
</dbReference>
<feature type="domain" description="Late blight resistance protein R1A-like N-terminal" evidence="12">
    <location>
        <begin position="121"/>
        <end position="348"/>
    </location>
</feature>
<evidence type="ECO:0000256" key="6">
    <source>
        <dbReference type="ARBA" id="ARBA00022667"/>
    </source>
</evidence>
<keyword evidence="4" id="KW-0963">Cytoplasm</keyword>
<evidence type="ECO:0000313" key="15">
    <source>
        <dbReference type="EMBL" id="CAI9109141.1"/>
    </source>
</evidence>
<dbReference type="InterPro" id="IPR044974">
    <property type="entry name" value="Disease_R_plants"/>
</dbReference>
<comment type="subcellular location">
    <subcellularLocation>
        <location evidence="2">Cytoplasm</location>
    </subcellularLocation>
</comment>
<evidence type="ECO:0000313" key="16">
    <source>
        <dbReference type="Proteomes" id="UP001161247"/>
    </source>
</evidence>
<dbReference type="InterPro" id="IPR021929">
    <property type="entry name" value="R1A-like_N"/>
</dbReference>
<keyword evidence="9" id="KW-0611">Plant defense</keyword>
<dbReference type="Pfam" id="PF00931">
    <property type="entry name" value="NB-ARC"/>
    <property type="match status" value="1"/>
</dbReference>
<dbReference type="Gene3D" id="3.40.50.300">
    <property type="entry name" value="P-loop containing nucleotide triphosphate hydrolases"/>
    <property type="match status" value="1"/>
</dbReference>
<organism evidence="15 16">
    <name type="scientific">Oldenlandia corymbosa var. corymbosa</name>
    <dbReference type="NCBI Taxonomy" id="529605"/>
    <lineage>
        <taxon>Eukaryota</taxon>
        <taxon>Viridiplantae</taxon>
        <taxon>Streptophyta</taxon>
        <taxon>Embryophyta</taxon>
        <taxon>Tracheophyta</taxon>
        <taxon>Spermatophyta</taxon>
        <taxon>Magnoliopsida</taxon>
        <taxon>eudicotyledons</taxon>
        <taxon>Gunneridae</taxon>
        <taxon>Pentapetalae</taxon>
        <taxon>asterids</taxon>
        <taxon>lamiids</taxon>
        <taxon>Gentianales</taxon>
        <taxon>Rubiaceae</taxon>
        <taxon>Rubioideae</taxon>
        <taxon>Spermacoceae</taxon>
        <taxon>Hedyotis-Oldenlandia complex</taxon>
        <taxon>Oldenlandia</taxon>
    </lineage>
</organism>
<dbReference type="GO" id="GO:0005737">
    <property type="term" value="C:cytoplasm"/>
    <property type="evidence" value="ECO:0007669"/>
    <property type="project" value="UniProtKB-SubCell"/>
</dbReference>
<name>A0AAV1DQ35_OLDCO</name>
<evidence type="ECO:0000256" key="7">
    <source>
        <dbReference type="ARBA" id="ARBA00022737"/>
    </source>
</evidence>
<dbReference type="Pfam" id="PF23559">
    <property type="entry name" value="WHD_DRP"/>
    <property type="match status" value="1"/>
</dbReference>
<dbReference type="InterPro" id="IPR027417">
    <property type="entry name" value="P-loop_NTPase"/>
</dbReference>
<dbReference type="GO" id="GO:0005524">
    <property type="term" value="F:ATP binding"/>
    <property type="evidence" value="ECO:0007669"/>
    <property type="project" value="UniProtKB-KW"/>
</dbReference>
<keyword evidence="5" id="KW-0433">Leucine-rich repeat</keyword>
<dbReference type="InterPro" id="IPR032675">
    <property type="entry name" value="LRR_dom_sf"/>
</dbReference>
<dbReference type="EMBL" id="OX459123">
    <property type="protein sequence ID" value="CAI9109141.1"/>
    <property type="molecule type" value="Genomic_DNA"/>
</dbReference>
<sequence>MASDLITSTNSAVDDMQFLVDCGSINIEQFVLLLFRLRNLKIFLVLTKKLGNDPSLGSFFQVVEDVVCKEAGVVRTLRLFLTGLATGEQANAAFELDGTLKIEDKTWQEPMDQLYVKILDTPRQSNSLTPNEVDDILTFLLQNLGVFHSLEWELDGEILGEPVKALEEQIIFLRNLCLFTFEEVSKVDEELLAHVETISINAAYLLFKCDADKGDKSACQDLLFKISSLMKEIKPIDPQVYETYIKVLSGSKVRRRSLLPADGEKDKEHCRVKEFLNSLISNLWERLQQLNSDDVVSLPDQLRELYKGLGSLGIILTQLPNAVELKAKDHIFYVVCDAGVLICSLYQTHQQLDDGIQHLLKAIRHIISDLGEKGAHKPDSNIPSTAPLSFVDSLVERLKEMTRCETETNSKSHPLTIEKELVYLRSFLGHIMELRHEQEEVQTLWDHVLELAYRVECLVDYLVVGDLSDTFSEAFDSIMKGIKNIKPQIEVRQVEIKMKGVTMAHSYHAPYQRIPSSLNNEVVGFLDEAKSIKNRLTRGLKQLQIVAIVGMPGQGKTTLAGKVYNDPYVSHHFLVSAQTTVSQIMDKRRVLFNLLSQIDPKKCSEFTSERDLVEKVWRSLKGKRYLIFLDDVWEAEAWNSLKEAFPEDHLASRIMLTSRQHDVAPDEEPHEVRPLNEEESMDLLQRKLFNGSCWPSESVDFGNQIAKLCKGLPLTIVIIAGVLATTKPECWKNILSGLRSGIVSSTEQCRNLLELSYSHLPEHLRPCLLYFAAFQEDEEVSVRRLLRLWIAEGFVRKVEMKCVEDVAEDYLKDLIGRSLLTVAKQRSIGGVKACCIHDLLHEFCLQKAKDERFFSFLGVGADKVLAFHELHNLRRLCVNSDPKHFISTSEYFPYVRSLRFNYDAHQVPQDLSFIFNICKLLRVLDLGQINIGRVFPSEIGLLVQLAFLAIRGYVRDIPPSVGNLSNLETLNLYQIAVAKPISLPDSFWNLQKLRHLFMTSPGGIFRFESLVGSSDLCELDRVSGLAIPYGANLEGLLKKFPNVRKLKCFLLEFLDKVENHVKIIVPDFLSQLESLGMSLFYNDDPPEDIKMKFEFILPANVKKLMLSGLCLYRECLSIISRLPNLEVLKLIAVSFEGDTWELEEEEFPKLRFLKLHSWSLRSWSASENPFGCLEKLVLRKCVLLGEMPSCLENISTLEVIQVKYCSDTLLELVGKIKEAQEDNGNSELKIITSLSD</sequence>
<evidence type="ECO:0000256" key="3">
    <source>
        <dbReference type="ARBA" id="ARBA00008894"/>
    </source>
</evidence>
<evidence type="ECO:0000259" key="11">
    <source>
        <dbReference type="Pfam" id="PF00931"/>
    </source>
</evidence>
<dbReference type="SUPFAM" id="SSF52058">
    <property type="entry name" value="L domain-like"/>
    <property type="match status" value="1"/>
</dbReference>
<feature type="domain" description="Disease resistance R13L4/SHOC-2-like LRR" evidence="14">
    <location>
        <begin position="915"/>
        <end position="1179"/>
    </location>
</feature>
<evidence type="ECO:0000259" key="12">
    <source>
        <dbReference type="Pfam" id="PF12061"/>
    </source>
</evidence>
<keyword evidence="7" id="KW-0677">Repeat</keyword>
<dbReference type="InterPro" id="IPR055414">
    <property type="entry name" value="LRR_R13L4/SHOC2-like"/>
</dbReference>
<evidence type="ECO:0000256" key="10">
    <source>
        <dbReference type="ARBA" id="ARBA00022840"/>
    </source>
</evidence>
<dbReference type="Pfam" id="PF23598">
    <property type="entry name" value="LRR_14"/>
    <property type="match status" value="1"/>
</dbReference>
<dbReference type="FunFam" id="1.10.10.10:FF:000322">
    <property type="entry name" value="Probable disease resistance protein At1g63360"/>
    <property type="match status" value="1"/>
</dbReference>
<proteinExistence type="inferred from homology"/>
<comment type="function">
    <text evidence="1">Confers resistance to late blight (Phytophthora infestans) races carrying the avirulence gene Avr1. Resistance proteins guard the plant against pathogens that contain an appropriate avirulence protein via an indirect interaction with this avirulence protein. That triggers a defense system including the hypersensitive response, which restricts the pathogen growth.</text>
</comment>
<dbReference type="Gene3D" id="3.80.10.10">
    <property type="entry name" value="Ribonuclease Inhibitor"/>
    <property type="match status" value="1"/>
</dbReference>
<dbReference type="Proteomes" id="UP001161247">
    <property type="component" value="Chromosome 6"/>
</dbReference>
<dbReference type="InterPro" id="IPR036388">
    <property type="entry name" value="WH-like_DNA-bd_sf"/>
</dbReference>
<reference evidence="15" key="1">
    <citation type="submission" date="2023-03" db="EMBL/GenBank/DDBJ databases">
        <authorList>
            <person name="Julca I."/>
        </authorList>
    </citation>
    <scope>NUCLEOTIDE SEQUENCE</scope>
</reference>
<dbReference type="AlphaFoldDB" id="A0AAV1DQ35"/>
<evidence type="ECO:0000256" key="9">
    <source>
        <dbReference type="ARBA" id="ARBA00022821"/>
    </source>
</evidence>
<dbReference type="PANTHER" id="PTHR23155">
    <property type="entry name" value="DISEASE RESISTANCE PROTEIN RP"/>
    <property type="match status" value="1"/>
</dbReference>